<dbReference type="EMBL" id="JAHLFO010000113">
    <property type="protein sequence ID" value="MBU3814454.1"/>
    <property type="molecule type" value="Genomic_DNA"/>
</dbReference>
<feature type="region of interest" description="Disordered" evidence="1">
    <location>
        <begin position="24"/>
        <end position="46"/>
    </location>
</feature>
<gene>
    <name evidence="2" type="ORF">H9791_08115</name>
</gene>
<dbReference type="AlphaFoldDB" id="A0A9E2NNY3"/>
<name>A0A9E2NNY3_9BACE</name>
<evidence type="ECO:0000256" key="1">
    <source>
        <dbReference type="SAM" id="MobiDB-lite"/>
    </source>
</evidence>
<proteinExistence type="predicted"/>
<dbReference type="Proteomes" id="UP000824236">
    <property type="component" value="Unassembled WGS sequence"/>
</dbReference>
<accession>A0A9E2NNY3</accession>
<evidence type="ECO:0000313" key="2">
    <source>
        <dbReference type="EMBL" id="MBU3814454.1"/>
    </source>
</evidence>
<reference evidence="2" key="2">
    <citation type="submission" date="2021-04" db="EMBL/GenBank/DDBJ databases">
        <authorList>
            <person name="Gilroy R."/>
        </authorList>
    </citation>
    <scope>NUCLEOTIDE SEQUENCE</scope>
    <source>
        <strain evidence="2">B3-3758</strain>
    </source>
</reference>
<sequence length="46" mass="4980">MEKKEMYVAPEVEILEVAVEKGFEGSTVDNPNDPGFSDDGTGGFPF</sequence>
<organism evidence="2 3">
    <name type="scientific">Candidatus Bacteroides intestinipullorum</name>
    <dbReference type="NCBI Taxonomy" id="2838471"/>
    <lineage>
        <taxon>Bacteria</taxon>
        <taxon>Pseudomonadati</taxon>
        <taxon>Bacteroidota</taxon>
        <taxon>Bacteroidia</taxon>
        <taxon>Bacteroidales</taxon>
        <taxon>Bacteroidaceae</taxon>
        <taxon>Bacteroides</taxon>
    </lineage>
</organism>
<protein>
    <submittedName>
        <fullName evidence="2">Uncharacterized protein</fullName>
    </submittedName>
</protein>
<evidence type="ECO:0000313" key="3">
    <source>
        <dbReference type="Proteomes" id="UP000824236"/>
    </source>
</evidence>
<comment type="caution">
    <text evidence="2">The sequence shown here is derived from an EMBL/GenBank/DDBJ whole genome shotgun (WGS) entry which is preliminary data.</text>
</comment>
<reference evidence="2" key="1">
    <citation type="journal article" date="2021" name="PeerJ">
        <title>Extensive microbial diversity within the chicken gut microbiome revealed by metagenomics and culture.</title>
        <authorList>
            <person name="Gilroy R."/>
            <person name="Ravi A."/>
            <person name="Getino M."/>
            <person name="Pursley I."/>
            <person name="Horton D.L."/>
            <person name="Alikhan N.F."/>
            <person name="Baker D."/>
            <person name="Gharbi K."/>
            <person name="Hall N."/>
            <person name="Watson M."/>
            <person name="Adriaenssens E.M."/>
            <person name="Foster-Nyarko E."/>
            <person name="Jarju S."/>
            <person name="Secka A."/>
            <person name="Antonio M."/>
            <person name="Oren A."/>
            <person name="Chaudhuri R.R."/>
            <person name="La Ragione R."/>
            <person name="Hildebrand F."/>
            <person name="Pallen M.J."/>
        </authorList>
    </citation>
    <scope>NUCLEOTIDE SEQUENCE</scope>
    <source>
        <strain evidence="2">B3-3758</strain>
    </source>
</reference>